<evidence type="ECO:0000256" key="1">
    <source>
        <dbReference type="ARBA" id="ARBA00007174"/>
    </source>
</evidence>
<dbReference type="GO" id="GO:0005737">
    <property type="term" value="C:cytoplasm"/>
    <property type="evidence" value="ECO:0007669"/>
    <property type="project" value="TreeGrafter"/>
</dbReference>
<evidence type="ECO:0000256" key="4">
    <source>
        <dbReference type="ARBA" id="ARBA00048488"/>
    </source>
</evidence>
<dbReference type="OrthoDB" id="44061at2759"/>
<evidence type="ECO:0000313" key="7">
    <source>
        <dbReference type="Proteomes" id="UP000193685"/>
    </source>
</evidence>
<dbReference type="PROSITE" id="PS51790">
    <property type="entry name" value="MSRB"/>
    <property type="match status" value="1"/>
</dbReference>
<dbReference type="GeneID" id="63787545"/>
<dbReference type="Pfam" id="PF01641">
    <property type="entry name" value="SelR"/>
    <property type="match status" value="1"/>
</dbReference>
<dbReference type="EMBL" id="MCFI01000003">
    <property type="protein sequence ID" value="ORY86232.1"/>
    <property type="molecule type" value="Genomic_DNA"/>
</dbReference>
<dbReference type="InterPro" id="IPR011057">
    <property type="entry name" value="Mss4-like_sf"/>
</dbReference>
<evidence type="ECO:0000256" key="2">
    <source>
        <dbReference type="ARBA" id="ARBA00012499"/>
    </source>
</evidence>
<dbReference type="PANTHER" id="PTHR10173:SF52">
    <property type="entry name" value="METHIONINE-R-SULFOXIDE REDUCTASE B1"/>
    <property type="match status" value="1"/>
</dbReference>
<dbReference type="AlphaFoldDB" id="A0A1Y2FQF0"/>
<dbReference type="GO" id="GO:0033743">
    <property type="term" value="F:peptide-methionine (R)-S-oxide reductase activity"/>
    <property type="evidence" value="ECO:0007669"/>
    <property type="project" value="UniProtKB-EC"/>
</dbReference>
<comment type="catalytic activity">
    <reaction evidence="4">
        <text>L-methionyl-[protein] + [thioredoxin]-disulfide + H2O = L-methionyl-(R)-S-oxide-[protein] + [thioredoxin]-dithiol</text>
        <dbReference type="Rhea" id="RHEA:24164"/>
        <dbReference type="Rhea" id="RHEA-COMP:10698"/>
        <dbReference type="Rhea" id="RHEA-COMP:10700"/>
        <dbReference type="Rhea" id="RHEA-COMP:12313"/>
        <dbReference type="Rhea" id="RHEA-COMP:12314"/>
        <dbReference type="ChEBI" id="CHEBI:15377"/>
        <dbReference type="ChEBI" id="CHEBI:16044"/>
        <dbReference type="ChEBI" id="CHEBI:29950"/>
        <dbReference type="ChEBI" id="CHEBI:45764"/>
        <dbReference type="ChEBI" id="CHEBI:50058"/>
        <dbReference type="EC" id="1.8.4.12"/>
    </reaction>
</comment>
<dbReference type="InterPro" id="IPR002579">
    <property type="entry name" value="Met_Sox_Rdtase_MsrB_dom"/>
</dbReference>
<dbReference type="STRING" id="56484.A0A1Y2FQF0"/>
<dbReference type="Proteomes" id="UP000193685">
    <property type="component" value="Unassembled WGS sequence"/>
</dbReference>
<dbReference type="SUPFAM" id="SSF51316">
    <property type="entry name" value="Mss4-like"/>
    <property type="match status" value="1"/>
</dbReference>
<sequence>MGTCLSAPLNNPNLPPEAHKVLVQHQTEPPGTYALLPAFTQRTHQRRSYLCANCHALLFSEQDRFSSGSGWPAFYRPTDANQVEVTWDLRCWEAGAFVGARRAARCKNCRGHLGHVFALAGGSNNQQHYCINAHALHVETACQ</sequence>
<protein>
    <recommendedName>
        <fullName evidence="2">peptide-methionine (R)-S-oxide reductase</fullName>
        <ecNumber evidence="2">1.8.4.12</ecNumber>
    </recommendedName>
</protein>
<keyword evidence="7" id="KW-1185">Reference proteome</keyword>
<dbReference type="GO" id="GO:0006979">
    <property type="term" value="P:response to oxidative stress"/>
    <property type="evidence" value="ECO:0007669"/>
    <property type="project" value="InterPro"/>
</dbReference>
<comment type="caution">
    <text evidence="6">The sequence shown here is derived from an EMBL/GenBank/DDBJ whole genome shotgun (WGS) entry which is preliminary data.</text>
</comment>
<evidence type="ECO:0000313" key="6">
    <source>
        <dbReference type="EMBL" id="ORY86232.1"/>
    </source>
</evidence>
<name>A0A1Y2FQF0_PROLT</name>
<dbReference type="InterPro" id="IPR028427">
    <property type="entry name" value="Met_Sox_Rdtase_MsrB"/>
</dbReference>
<dbReference type="Gene3D" id="2.170.150.20">
    <property type="entry name" value="Peptide methionine sulfoxide reductase"/>
    <property type="match status" value="1"/>
</dbReference>
<feature type="domain" description="MsrB" evidence="5">
    <location>
        <begin position="7"/>
        <end position="141"/>
    </location>
</feature>
<dbReference type="EC" id="1.8.4.12" evidence="2"/>
<reference evidence="6 7" key="1">
    <citation type="submission" date="2016-07" db="EMBL/GenBank/DDBJ databases">
        <title>Pervasive Adenine N6-methylation of Active Genes in Fungi.</title>
        <authorList>
            <consortium name="DOE Joint Genome Institute"/>
            <person name="Mondo S.J."/>
            <person name="Dannebaum R.O."/>
            <person name="Kuo R.C."/>
            <person name="Labutti K."/>
            <person name="Haridas S."/>
            <person name="Kuo A."/>
            <person name="Salamov A."/>
            <person name="Ahrendt S.R."/>
            <person name="Lipzen A."/>
            <person name="Sullivan W."/>
            <person name="Andreopoulos W.B."/>
            <person name="Clum A."/>
            <person name="Lindquist E."/>
            <person name="Daum C."/>
            <person name="Ramamoorthy G.K."/>
            <person name="Gryganskyi A."/>
            <person name="Culley D."/>
            <person name="Magnuson J.K."/>
            <person name="James T.Y."/>
            <person name="O'Malley M.A."/>
            <person name="Stajich J.E."/>
            <person name="Spatafora J.W."/>
            <person name="Visel A."/>
            <person name="Grigoriev I.V."/>
        </authorList>
    </citation>
    <scope>NUCLEOTIDE SEQUENCE [LARGE SCALE GENOMIC DNA]</scope>
    <source>
        <strain evidence="6 7">12-1054</strain>
    </source>
</reference>
<dbReference type="PANTHER" id="PTHR10173">
    <property type="entry name" value="METHIONINE SULFOXIDE REDUCTASE"/>
    <property type="match status" value="1"/>
</dbReference>
<evidence type="ECO:0000259" key="5">
    <source>
        <dbReference type="PROSITE" id="PS51790"/>
    </source>
</evidence>
<gene>
    <name evidence="6" type="ORF">BCR37DRAFT_391028</name>
</gene>
<comment type="similarity">
    <text evidence="1">Belongs to the MsrB Met sulfoxide reductase family.</text>
</comment>
<organism evidence="6 7">
    <name type="scientific">Protomyces lactucae-debilis</name>
    <dbReference type="NCBI Taxonomy" id="2754530"/>
    <lineage>
        <taxon>Eukaryota</taxon>
        <taxon>Fungi</taxon>
        <taxon>Dikarya</taxon>
        <taxon>Ascomycota</taxon>
        <taxon>Taphrinomycotina</taxon>
        <taxon>Taphrinomycetes</taxon>
        <taxon>Taphrinales</taxon>
        <taxon>Protomycetaceae</taxon>
        <taxon>Protomyces</taxon>
    </lineage>
</organism>
<dbReference type="RefSeq" id="XP_040727414.1">
    <property type="nucleotide sequence ID" value="XM_040870946.1"/>
</dbReference>
<dbReference type="GO" id="GO:0030091">
    <property type="term" value="P:protein repair"/>
    <property type="evidence" value="ECO:0007669"/>
    <property type="project" value="InterPro"/>
</dbReference>
<keyword evidence="3" id="KW-0560">Oxidoreductase</keyword>
<accession>A0A1Y2FQF0</accession>
<evidence type="ECO:0000256" key="3">
    <source>
        <dbReference type="ARBA" id="ARBA00023002"/>
    </source>
</evidence>
<proteinExistence type="inferred from homology"/>